<reference evidence="1" key="1">
    <citation type="submission" date="2020-03" db="EMBL/GenBank/DDBJ databases">
        <title>The deep terrestrial virosphere.</title>
        <authorList>
            <person name="Holmfeldt K."/>
            <person name="Nilsson E."/>
            <person name="Simone D."/>
            <person name="Lopez-Fernandez M."/>
            <person name="Wu X."/>
            <person name="de Brujin I."/>
            <person name="Lundin D."/>
            <person name="Andersson A."/>
            <person name="Bertilsson S."/>
            <person name="Dopson M."/>
        </authorList>
    </citation>
    <scope>NUCLEOTIDE SEQUENCE</scope>
    <source>
        <strain evidence="1">TM448A01747</strain>
        <strain evidence="2">TM448B01375</strain>
    </source>
</reference>
<dbReference type="AlphaFoldDB" id="A0A6H1ZSM1"/>
<organism evidence="1">
    <name type="scientific">viral metagenome</name>
    <dbReference type="NCBI Taxonomy" id="1070528"/>
    <lineage>
        <taxon>unclassified sequences</taxon>
        <taxon>metagenomes</taxon>
        <taxon>organismal metagenomes</taxon>
    </lineage>
</organism>
<dbReference type="EMBL" id="MT144193">
    <property type="protein sequence ID" value="QJA50411.1"/>
    <property type="molecule type" value="Genomic_DNA"/>
</dbReference>
<protein>
    <submittedName>
        <fullName evidence="1">Uncharacterized protein</fullName>
    </submittedName>
</protein>
<proteinExistence type="predicted"/>
<evidence type="ECO:0000313" key="2">
    <source>
        <dbReference type="EMBL" id="QJH98706.1"/>
    </source>
</evidence>
<accession>A0A6H1ZSM1</accession>
<gene>
    <name evidence="1" type="ORF">TM448A01747_0014</name>
    <name evidence="2" type="ORF">TM448B01375_0007</name>
</gene>
<sequence>MIKVYILLVQRIDNTDAVVGIEHIHHAFLTYGAGKATLVQDTTPEEDTALSALAIEVRDPTPEEIAALEALPEPMPPTEDELRVRKLLATSPAVITQPEIWELLRIFGRKLGY</sequence>
<dbReference type="EMBL" id="MT144749">
    <property type="protein sequence ID" value="QJH98706.1"/>
    <property type="molecule type" value="Genomic_DNA"/>
</dbReference>
<name>A0A6H1ZSM1_9ZZZZ</name>
<evidence type="ECO:0000313" key="1">
    <source>
        <dbReference type="EMBL" id="QJA50411.1"/>
    </source>
</evidence>